<dbReference type="InterPro" id="IPR008868">
    <property type="entry name" value="TniB"/>
</dbReference>
<dbReference type="SMART" id="SM00382">
    <property type="entry name" value="AAA"/>
    <property type="match status" value="1"/>
</dbReference>
<dbReference type="InterPro" id="IPR027417">
    <property type="entry name" value="P-loop_NTPase"/>
</dbReference>
<dbReference type="SUPFAM" id="SSF52540">
    <property type="entry name" value="P-loop containing nucleoside triphosphate hydrolases"/>
    <property type="match status" value="1"/>
</dbReference>
<sequence length="345" mass="38529">MDPIQMMAHFAPEAGFTSPESLGYKLVIEPIQHRRYREAMFQIAELHQRRRLYGTGGGLLLVGPSGAGKSTIVRAYHAAYPPVFESQRTQIPVLLVSVPSAPTVRSLAGAILEAMGDKKSHRGTAPEKTTKLRDFIQGCGVEILLIDEFQHLFYTTNVTAFRDVTDWLKNLLEDTGIGMVACGLPASELVINSNEQLARRFSQRIRISPFALENEDFREYRGILKALESHLPIRPETPLYEANLARRIFIGSYGLIDYTIKILEGAVSAANQAGIDCIDLLVFAAGFRNRVWRDVPDRLNPFHPESSLRPLDRPGEVFYLHTRQDGMGSPVASKLGLKLSKKDNR</sequence>
<keyword evidence="3" id="KW-1185">Reference proteome</keyword>
<feature type="domain" description="AAA+ ATPase" evidence="1">
    <location>
        <begin position="55"/>
        <end position="211"/>
    </location>
</feature>
<dbReference type="EMBL" id="FOVE01000021">
    <property type="protein sequence ID" value="SFN90712.1"/>
    <property type="molecule type" value="Genomic_DNA"/>
</dbReference>
<protein>
    <submittedName>
        <fullName evidence="2">TniB protein</fullName>
    </submittedName>
</protein>
<dbReference type="AlphaFoldDB" id="A0A1I5CUT2"/>
<accession>A0A1I5CUT2</accession>
<dbReference type="Pfam" id="PF05621">
    <property type="entry name" value="TniB"/>
    <property type="match status" value="1"/>
</dbReference>
<gene>
    <name evidence="2" type="ORF">SAMN05660284_02496</name>
</gene>
<name>A0A1I5CUT2_9NEIS</name>
<evidence type="ECO:0000313" key="2">
    <source>
        <dbReference type="EMBL" id="SFN90712.1"/>
    </source>
</evidence>
<proteinExistence type="predicted"/>
<reference evidence="3" key="1">
    <citation type="submission" date="2016-10" db="EMBL/GenBank/DDBJ databases">
        <authorList>
            <person name="Varghese N."/>
            <person name="Submissions S."/>
        </authorList>
    </citation>
    <scope>NUCLEOTIDE SEQUENCE [LARGE SCALE GENOMIC DNA]</scope>
    <source>
        <strain evidence="3">DSM 6150</strain>
    </source>
</reference>
<dbReference type="Gene3D" id="3.40.50.300">
    <property type="entry name" value="P-loop containing nucleotide triphosphate hydrolases"/>
    <property type="match status" value="1"/>
</dbReference>
<organism evidence="2 3">
    <name type="scientific">Formivibrio citricus</name>
    <dbReference type="NCBI Taxonomy" id="83765"/>
    <lineage>
        <taxon>Bacteria</taxon>
        <taxon>Pseudomonadati</taxon>
        <taxon>Pseudomonadota</taxon>
        <taxon>Betaproteobacteria</taxon>
        <taxon>Neisseriales</taxon>
        <taxon>Chitinibacteraceae</taxon>
        <taxon>Formivibrio</taxon>
    </lineage>
</organism>
<evidence type="ECO:0000259" key="1">
    <source>
        <dbReference type="SMART" id="SM00382"/>
    </source>
</evidence>
<dbReference type="InterPro" id="IPR003593">
    <property type="entry name" value="AAA+_ATPase"/>
</dbReference>
<dbReference type="OrthoDB" id="8581376at2"/>
<dbReference type="RefSeq" id="WP_091197152.1">
    <property type="nucleotide sequence ID" value="NZ_FOVE01000021.1"/>
</dbReference>
<dbReference type="Proteomes" id="UP000242869">
    <property type="component" value="Unassembled WGS sequence"/>
</dbReference>
<evidence type="ECO:0000313" key="3">
    <source>
        <dbReference type="Proteomes" id="UP000242869"/>
    </source>
</evidence>
<dbReference type="STRING" id="83765.SAMN05660284_02496"/>